<proteinExistence type="predicted"/>
<feature type="region of interest" description="Disordered" evidence="1">
    <location>
        <begin position="90"/>
        <end position="117"/>
    </location>
</feature>
<dbReference type="OrthoDB" id="9893884at2"/>
<evidence type="ECO:0000313" key="4">
    <source>
        <dbReference type="Proteomes" id="UP000002318"/>
    </source>
</evidence>
<keyword evidence="4" id="KW-1185">Reference proteome</keyword>
<evidence type="ECO:0008006" key="5">
    <source>
        <dbReference type="Google" id="ProtNLM"/>
    </source>
</evidence>
<feature type="transmembrane region" description="Helical" evidence="2">
    <location>
        <begin position="37"/>
        <end position="61"/>
    </location>
</feature>
<name>E1R5M2_SEDSS</name>
<evidence type="ECO:0000256" key="2">
    <source>
        <dbReference type="SAM" id="Phobius"/>
    </source>
</evidence>
<keyword evidence="2" id="KW-0472">Membrane</keyword>
<keyword evidence="2" id="KW-0812">Transmembrane</keyword>
<evidence type="ECO:0000256" key="1">
    <source>
        <dbReference type="SAM" id="MobiDB-lite"/>
    </source>
</evidence>
<dbReference type="STRING" id="573413.Spirs_3252"/>
<reference evidence="3 4" key="1">
    <citation type="journal article" date="2010" name="Stand. Genomic Sci.">
        <title>Complete genome sequence of Spirochaeta smaragdinae type strain (SEBR 4228).</title>
        <authorList>
            <person name="Mavromatis K."/>
            <person name="Yasawong M."/>
            <person name="Chertkov O."/>
            <person name="Lapidus A."/>
            <person name="Lucas S."/>
            <person name="Nolan M."/>
            <person name="Del Rio T.G."/>
            <person name="Tice H."/>
            <person name="Cheng J.F."/>
            <person name="Pitluck S."/>
            <person name="Liolios K."/>
            <person name="Ivanova N."/>
            <person name="Tapia R."/>
            <person name="Han C."/>
            <person name="Bruce D."/>
            <person name="Goodwin L."/>
            <person name="Pati A."/>
            <person name="Chen A."/>
            <person name="Palaniappan K."/>
            <person name="Land M."/>
            <person name="Hauser L."/>
            <person name="Chang Y.J."/>
            <person name="Jeffries C.D."/>
            <person name="Detter J.C."/>
            <person name="Rohde M."/>
            <person name="Brambilla E."/>
            <person name="Spring S."/>
            <person name="Goker M."/>
            <person name="Sikorski J."/>
            <person name="Woyke T."/>
            <person name="Bristow J."/>
            <person name="Eisen J.A."/>
            <person name="Markowitz V."/>
            <person name="Hugenholtz P."/>
            <person name="Klenk H.P."/>
            <person name="Kyrpides N.C."/>
        </authorList>
    </citation>
    <scope>NUCLEOTIDE SEQUENCE [LARGE SCALE GENOMIC DNA]</scope>
    <source>
        <strain evidence="4">DSM 11293 / JCM 15392 / SEBR 4228</strain>
    </source>
</reference>
<keyword evidence="2" id="KW-1133">Transmembrane helix</keyword>
<dbReference type="Proteomes" id="UP000002318">
    <property type="component" value="Chromosome"/>
</dbReference>
<sequence length="117" mass="13338">MISLVIDILLLIVLAVFVALNVPYTTDVNIFGHVTQGVSSVAVILISIVVGVLFSFFFYLGESMRKSRKTKEKRRLKELKEKEKLIAKVPQSDESKAEKQKQIQKQPRLFDRFGKRG</sequence>
<protein>
    <recommendedName>
        <fullName evidence="5">Lipopolysaccharide assembly protein A domain-containing protein</fullName>
    </recommendedName>
</protein>
<dbReference type="AlphaFoldDB" id="E1R5M2"/>
<dbReference type="EMBL" id="CP002116">
    <property type="protein sequence ID" value="ADK82350.1"/>
    <property type="molecule type" value="Genomic_DNA"/>
</dbReference>
<dbReference type="KEGG" id="ssm:Spirs_3252"/>
<evidence type="ECO:0000313" key="3">
    <source>
        <dbReference type="EMBL" id="ADK82350.1"/>
    </source>
</evidence>
<gene>
    <name evidence="3" type="ordered locus">Spirs_3252</name>
</gene>
<organism evidence="3 4">
    <name type="scientific">Sediminispirochaeta smaragdinae (strain DSM 11293 / JCM 15392 / SEBR 4228)</name>
    <name type="common">Spirochaeta smaragdinae</name>
    <dbReference type="NCBI Taxonomy" id="573413"/>
    <lineage>
        <taxon>Bacteria</taxon>
        <taxon>Pseudomonadati</taxon>
        <taxon>Spirochaetota</taxon>
        <taxon>Spirochaetia</taxon>
        <taxon>Spirochaetales</taxon>
        <taxon>Spirochaetaceae</taxon>
        <taxon>Sediminispirochaeta</taxon>
    </lineage>
</organism>
<feature type="compositionally biased region" description="Basic and acidic residues" evidence="1">
    <location>
        <begin position="108"/>
        <end position="117"/>
    </location>
</feature>
<accession>E1R5M2</accession>
<feature type="compositionally biased region" description="Basic and acidic residues" evidence="1">
    <location>
        <begin position="90"/>
        <end position="101"/>
    </location>
</feature>
<dbReference type="RefSeq" id="WP_013255809.1">
    <property type="nucleotide sequence ID" value="NC_014364.1"/>
</dbReference>
<dbReference type="HOGENOM" id="CLU_2083391_0_0_12"/>